<dbReference type="Pfam" id="PF12796">
    <property type="entry name" value="Ank_2"/>
    <property type="match status" value="3"/>
</dbReference>
<protein>
    <submittedName>
        <fullName evidence="4">Uncharacterized protein</fullName>
    </submittedName>
</protein>
<evidence type="ECO:0000256" key="3">
    <source>
        <dbReference type="PROSITE-ProRule" id="PRU00023"/>
    </source>
</evidence>
<dbReference type="PANTHER" id="PTHR24198">
    <property type="entry name" value="ANKYRIN REPEAT AND PROTEIN KINASE DOMAIN-CONTAINING PROTEIN"/>
    <property type="match status" value="1"/>
</dbReference>
<dbReference type="Gene3D" id="1.25.40.20">
    <property type="entry name" value="Ankyrin repeat-containing domain"/>
    <property type="match status" value="3"/>
</dbReference>
<dbReference type="EMBL" id="KQ427059">
    <property type="protein sequence ID" value="KOF67417.1"/>
    <property type="molecule type" value="Genomic_DNA"/>
</dbReference>
<organism evidence="4">
    <name type="scientific">Octopus bimaculoides</name>
    <name type="common">California two-spotted octopus</name>
    <dbReference type="NCBI Taxonomy" id="37653"/>
    <lineage>
        <taxon>Eukaryota</taxon>
        <taxon>Metazoa</taxon>
        <taxon>Spiralia</taxon>
        <taxon>Lophotrochozoa</taxon>
        <taxon>Mollusca</taxon>
        <taxon>Cephalopoda</taxon>
        <taxon>Coleoidea</taxon>
        <taxon>Octopodiformes</taxon>
        <taxon>Octopoda</taxon>
        <taxon>Incirrata</taxon>
        <taxon>Octopodidae</taxon>
        <taxon>Octopus</taxon>
    </lineage>
</organism>
<dbReference type="PRINTS" id="PR01415">
    <property type="entry name" value="ANKYRIN"/>
</dbReference>
<accession>A0A0L8FRZ1</accession>
<dbReference type="InterPro" id="IPR036770">
    <property type="entry name" value="Ankyrin_rpt-contain_sf"/>
</dbReference>
<dbReference type="InterPro" id="IPR002110">
    <property type="entry name" value="Ankyrin_rpt"/>
</dbReference>
<feature type="repeat" description="ANK" evidence="3">
    <location>
        <begin position="354"/>
        <end position="386"/>
    </location>
</feature>
<proteinExistence type="predicted"/>
<keyword evidence="2 3" id="KW-0040">ANK repeat</keyword>
<feature type="repeat" description="ANK" evidence="3">
    <location>
        <begin position="287"/>
        <end position="319"/>
    </location>
</feature>
<evidence type="ECO:0000256" key="2">
    <source>
        <dbReference type="ARBA" id="ARBA00023043"/>
    </source>
</evidence>
<keyword evidence="1" id="KW-0677">Repeat</keyword>
<name>A0A0L8FRZ1_OCTBM</name>
<dbReference type="AlphaFoldDB" id="A0A0L8FRZ1"/>
<feature type="repeat" description="ANK" evidence="3">
    <location>
        <begin position="219"/>
        <end position="253"/>
    </location>
</feature>
<dbReference type="PROSITE" id="PS50297">
    <property type="entry name" value="ANK_REP_REGION"/>
    <property type="match status" value="3"/>
</dbReference>
<dbReference type="PANTHER" id="PTHR24198:SF165">
    <property type="entry name" value="ANKYRIN REPEAT-CONTAINING PROTEIN-RELATED"/>
    <property type="match status" value="1"/>
</dbReference>
<gene>
    <name evidence="4" type="ORF">OCBIM_22009632mg</name>
</gene>
<feature type="repeat" description="ANK" evidence="3">
    <location>
        <begin position="254"/>
        <end position="286"/>
    </location>
</feature>
<dbReference type="STRING" id="37653.A0A0L8FRZ1"/>
<feature type="repeat" description="ANK" evidence="3">
    <location>
        <begin position="79"/>
        <end position="111"/>
    </location>
</feature>
<dbReference type="OrthoDB" id="194358at2759"/>
<dbReference type="PROSITE" id="PS50088">
    <property type="entry name" value="ANK_REPEAT"/>
    <property type="match status" value="6"/>
</dbReference>
<dbReference type="KEGG" id="obi:106881556"/>
<reference evidence="4" key="1">
    <citation type="submission" date="2015-07" db="EMBL/GenBank/DDBJ databases">
        <title>MeaNS - Measles Nucleotide Surveillance Program.</title>
        <authorList>
            <person name="Tran T."/>
            <person name="Druce J."/>
        </authorList>
    </citation>
    <scope>NUCLEOTIDE SEQUENCE</scope>
    <source>
        <strain evidence="4">UCB-OBI-ISO-001</strain>
        <tissue evidence="4">Gonad</tissue>
    </source>
</reference>
<dbReference type="OMA" id="MANHICE"/>
<evidence type="ECO:0000313" key="4">
    <source>
        <dbReference type="EMBL" id="KOF67417.1"/>
    </source>
</evidence>
<feature type="repeat" description="ANK" evidence="3">
    <location>
        <begin position="186"/>
        <end position="218"/>
    </location>
</feature>
<dbReference type="SMART" id="SM00248">
    <property type="entry name" value="ANK"/>
    <property type="match status" value="9"/>
</dbReference>
<sequence length="497" mass="55071">MEQFPKLSEPPLFLCDSLSLPCDNDDSSMLPINGVVAVVYNFYQALINNDLSAVEKILQSTPTVVNHRFTEPFVQSWHLGQAGIHIMVKNGVVEGLHLLIRYGAEVSLPDKNGDSALHLAAMYAHHMCTKVLLDYDGAVKDAINKQGLTPLLRALLCYQTGLKLQFYKTLKFLVDIGCDCNLCPNINLSPLYLAIVKEDPALICLLVNGGADVNAVFNNGLTPLLLVVSNKTVNYSSLKLLLDAGASPDICNVDGSTPLHIATAKSDVKAVIHLLAAKANLNIKNNLDETPLWIAVNDNNYDLVNILIQFGADINYRNKQKKVPLVLLPILSQSLKILELLLESGVRIRTEGKMGQTPLYLAVGLKNLYLIRLLLRANSQLNIPCNKYCLLKPMTPIQYAFELGDETIIKLLIRAGCPVKDIWLRRQNLPAALQAQPDLEKWVLDYIHSPCSLAHSTRLAIRHMFGEDLQAKLNYLAAQRKLPSPLIKYIMLDDLVS</sequence>
<evidence type="ECO:0000256" key="1">
    <source>
        <dbReference type="ARBA" id="ARBA00022737"/>
    </source>
</evidence>
<dbReference type="SUPFAM" id="SSF48403">
    <property type="entry name" value="Ankyrin repeat"/>
    <property type="match status" value="2"/>
</dbReference>